<evidence type="ECO:0000259" key="4">
    <source>
        <dbReference type="Pfam" id="PF18313"/>
    </source>
</evidence>
<dbReference type="Gene3D" id="2.40.50.840">
    <property type="match status" value="1"/>
</dbReference>
<evidence type="ECO:0000256" key="1">
    <source>
        <dbReference type="ARBA" id="ARBA00005254"/>
    </source>
</evidence>
<name>A0A0N9V5E5_SPHMC</name>
<dbReference type="InterPro" id="IPR040771">
    <property type="entry name" value="TLP1_add_C"/>
</dbReference>
<evidence type="ECO:0000313" key="5">
    <source>
        <dbReference type="EMBL" id="ALH79201.1"/>
    </source>
</evidence>
<dbReference type="OrthoDB" id="4470569at2"/>
<dbReference type="RefSeq" id="WP_054586690.1">
    <property type="nucleotide sequence ID" value="NZ_CP012700.1"/>
</dbReference>
<comment type="similarity">
    <text evidence="1 3">Belongs to the enoyl-CoA hydratase/isomerase family.</text>
</comment>
<reference evidence="5 6" key="1">
    <citation type="journal article" date="2015" name="Genome Announc.">
        <title>Complete Genome Sequence of Polypropylene Glycol- and Polyethylene Glycol-Degrading Sphingopyxis macrogoltabida Strain EY-1.</title>
        <authorList>
            <person name="Ohtsubo Y."/>
            <person name="Nagata Y."/>
            <person name="Numata M."/>
            <person name="Tsuchikane K."/>
            <person name="Hosoyama A."/>
            <person name="Yamazoe A."/>
            <person name="Tsuda M."/>
            <person name="Fujita N."/>
            <person name="Kawai F."/>
        </authorList>
    </citation>
    <scope>NUCLEOTIDE SEQUENCE [LARGE SCALE GENOMIC DNA]</scope>
    <source>
        <strain evidence="5 6">EY-1</strain>
    </source>
</reference>
<feature type="domain" description="Thiolase-like protein type 1 additional C-terminal" evidence="4">
    <location>
        <begin position="420"/>
        <end position="494"/>
    </location>
</feature>
<dbReference type="InterPro" id="IPR001753">
    <property type="entry name" value="Enoyl-CoA_hydra/iso"/>
</dbReference>
<dbReference type="PROSITE" id="PS00166">
    <property type="entry name" value="ENOYL_COA_HYDRATASE"/>
    <property type="match status" value="1"/>
</dbReference>
<accession>A0A0N9V5E5</accession>
<dbReference type="Proteomes" id="UP000058074">
    <property type="component" value="Chromosome"/>
</dbReference>
<dbReference type="AlphaFoldDB" id="A0A0N9V5E5"/>
<dbReference type="PANTHER" id="PTHR11941">
    <property type="entry name" value="ENOYL-COA HYDRATASE-RELATED"/>
    <property type="match status" value="1"/>
</dbReference>
<dbReference type="GO" id="GO:0016746">
    <property type="term" value="F:acyltransferase activity"/>
    <property type="evidence" value="ECO:0007669"/>
    <property type="project" value="InterPro"/>
</dbReference>
<evidence type="ECO:0000256" key="3">
    <source>
        <dbReference type="RuleBase" id="RU003707"/>
    </source>
</evidence>
<dbReference type="GO" id="GO:0006635">
    <property type="term" value="P:fatty acid beta-oxidation"/>
    <property type="evidence" value="ECO:0007669"/>
    <property type="project" value="TreeGrafter"/>
</dbReference>
<dbReference type="Pfam" id="PF18313">
    <property type="entry name" value="TLP1_add_C"/>
    <property type="match status" value="1"/>
</dbReference>
<evidence type="ECO:0000313" key="6">
    <source>
        <dbReference type="Proteomes" id="UP000058074"/>
    </source>
</evidence>
<sequence length="775" mass="82509">MKGTAAAQTPVIIAVGEIVDRPDDPGKALEPVALMAEALRRAAAETPAVLGALDSIDLVGQVTWRYRDPVALLCEKLSIGPARAQNASMGGETPIRLLHEAALRIARGDSAVAAIVGGEAVNAMGKARKAKAKLDWTPLAPKEETVAVDFASLPMRKASKKLGMTAPVHIYPLYENAFQAARGQTPAEGRAAAAELWADYAKVAASNETAWLRSAPGAAEIGTPSESNRLVAFPYPKLMVANPSVNQAAAIVVASLEWALANGIPEERLIYIWDGAAAQEPGDYLERDRYDQSTAQRVVLEQAVEIAGGDASAIDLAEMYSCFPIVPKMALETLKLRPDVKPTVTGGLTFFGGPMNNYMSHGVCAMVREMRAGKGTTGLLYGQGGVVSKHHALLISTRPPEKTLRPDYSVQARADALRGSVPEFTETYEGAATVETHTIIYTPKGEVLHGVVIARTADGQRTIAKVRRDDDRSILVLSSLDANPIGTSGHIRIDAFGARIWEVGEKRDRRAAPHRFCLVERDGPITLVTINRPDAMNALTPYANEELAEVFDDFQADPDQWVAILTGAGDKAFSSGNDLKFTAQSMAAGLPLETPTKGFAGLTARWDNNKPVIAAVNGIAMGGGFEIALACDLIIAAEGAVFALPEPKVGLAALAGGLHRLPRQIGLKQAMGMILTARRVSAAEGLSLGFVNEVVPQDELLAAARRWADDIAACSPMSIRASKEAVMKGLDESDLAAAYGNQTRYPAIGALFRSDDVREGPLAFAQKRPPVWKGR</sequence>
<dbReference type="FunFam" id="3.90.226.10:FF:000009">
    <property type="entry name" value="Carnitinyl-CoA dehydratase"/>
    <property type="match status" value="1"/>
</dbReference>
<dbReference type="Gene3D" id="3.90.226.10">
    <property type="entry name" value="2-enoyl-CoA Hydratase, Chain A, domain 1"/>
    <property type="match status" value="1"/>
</dbReference>
<dbReference type="EMBL" id="CP012700">
    <property type="protein sequence ID" value="ALH79201.1"/>
    <property type="molecule type" value="Genomic_DNA"/>
</dbReference>
<organism evidence="5 6">
    <name type="scientific">Sphingopyxis macrogoltabida</name>
    <name type="common">Sphingomonas macrogoltabidus</name>
    <dbReference type="NCBI Taxonomy" id="33050"/>
    <lineage>
        <taxon>Bacteria</taxon>
        <taxon>Pseudomonadati</taxon>
        <taxon>Pseudomonadota</taxon>
        <taxon>Alphaproteobacteria</taxon>
        <taxon>Sphingomonadales</taxon>
        <taxon>Sphingomonadaceae</taxon>
        <taxon>Sphingopyxis</taxon>
    </lineage>
</organism>
<dbReference type="SUPFAM" id="SSF53901">
    <property type="entry name" value="Thiolase-like"/>
    <property type="match status" value="1"/>
</dbReference>
<dbReference type="InterPro" id="IPR014748">
    <property type="entry name" value="Enoyl-CoA_hydra_C"/>
</dbReference>
<protein>
    <submittedName>
        <fullName evidence="5">Enoyl-CoA hydratase</fullName>
    </submittedName>
</protein>
<dbReference type="Gene3D" id="3.40.47.10">
    <property type="match status" value="1"/>
</dbReference>
<dbReference type="Pfam" id="PF00378">
    <property type="entry name" value="ECH_1"/>
    <property type="match status" value="1"/>
</dbReference>
<dbReference type="PATRIC" id="fig|33050.5.peg.431"/>
<dbReference type="Gene3D" id="1.10.12.10">
    <property type="entry name" value="Lyase 2-enoyl-coa Hydratase, Chain A, domain 2"/>
    <property type="match status" value="1"/>
</dbReference>
<dbReference type="KEGG" id="smag:AN936_02065"/>
<dbReference type="InterPro" id="IPR016039">
    <property type="entry name" value="Thiolase-like"/>
</dbReference>
<evidence type="ECO:0000256" key="2">
    <source>
        <dbReference type="ARBA" id="ARBA00023239"/>
    </source>
</evidence>
<gene>
    <name evidence="5" type="ORF">AN936_02065</name>
</gene>
<dbReference type="InterPro" id="IPR018376">
    <property type="entry name" value="Enoyl-CoA_hyd/isom_CS"/>
</dbReference>
<dbReference type="PANTHER" id="PTHR11941:SF54">
    <property type="entry name" value="ENOYL-COA HYDRATASE, MITOCHONDRIAL"/>
    <property type="match status" value="1"/>
</dbReference>
<dbReference type="GO" id="GO:0016829">
    <property type="term" value="F:lyase activity"/>
    <property type="evidence" value="ECO:0007669"/>
    <property type="project" value="UniProtKB-KW"/>
</dbReference>
<dbReference type="SUPFAM" id="SSF52096">
    <property type="entry name" value="ClpP/crotonase"/>
    <property type="match status" value="1"/>
</dbReference>
<keyword evidence="2" id="KW-0456">Lyase</keyword>
<dbReference type="CDD" id="cd06558">
    <property type="entry name" value="crotonase-like"/>
    <property type="match status" value="1"/>
</dbReference>
<proteinExistence type="inferred from homology"/>
<dbReference type="InterPro" id="IPR029045">
    <property type="entry name" value="ClpP/crotonase-like_dom_sf"/>
</dbReference>